<dbReference type="Proteomes" id="UP000324701">
    <property type="component" value="Unassembled WGS sequence"/>
</dbReference>
<keyword evidence="2" id="KW-1185">Reference proteome</keyword>
<evidence type="ECO:0000313" key="1">
    <source>
        <dbReference type="EMBL" id="KAA1250645.1"/>
    </source>
</evidence>
<sequence>MGAGLQQNDPDELTSKTTTLTSSTRAAVERLGVTSSVVDFHFDPMCPFAYQTSVWIRDVRAQLGLTINWRFFSLEEVNRVEGKKHPWEREWSYGWSLMRIGALLRRTDMSLLDQWYAAVGRELHTLGGKPHDPAVARRLLSDVGVDPAIFDAALADSTTHDEVRAEHRRVVDAGGYGVPTLFIDGQCLFGPVLVDPPTGSDALKLWNVVVGMAELPHVYELQRPKSAADAELIARSLRPYLDGRDWVSINRGQVVDIERLAGR</sequence>
<dbReference type="AlphaFoldDB" id="A0A5B1BS84"/>
<dbReference type="EMBL" id="VTZN01000037">
    <property type="protein sequence ID" value="KAA1250645.1"/>
    <property type="molecule type" value="Genomic_DNA"/>
</dbReference>
<dbReference type="Gene3D" id="3.40.30.10">
    <property type="entry name" value="Glutaredoxin"/>
    <property type="match status" value="1"/>
</dbReference>
<dbReference type="InterPro" id="IPR053977">
    <property type="entry name" value="Rv2466c-like"/>
</dbReference>
<dbReference type="Pfam" id="PF22234">
    <property type="entry name" value="Rv2466c-like"/>
    <property type="match status" value="1"/>
</dbReference>
<reference evidence="1 2" key="1">
    <citation type="submission" date="2019-09" db="EMBL/GenBank/DDBJ databases">
        <title>Report of infection by Mycobacterium simiae a patient suffering from pulmonary tuberculosis.</title>
        <authorList>
            <person name="Mohanty P.S."/>
            <person name="Bansal A.K."/>
            <person name="Singh H."/>
            <person name="Sharma S."/>
            <person name="Patil S.A."/>
            <person name="Upadhaya P."/>
            <person name="Singh P.K."/>
            <person name="Kumar D."/>
            <person name="Kumar S."/>
            <person name="Singh R.K."/>
            <person name="Chaudhary B."/>
        </authorList>
    </citation>
    <scope>NUCLEOTIDE SEQUENCE [LARGE SCALE GENOMIC DNA]</scope>
    <source>
        <strain evidence="1 2">JAL-560-SIM</strain>
    </source>
</reference>
<dbReference type="InterPro" id="IPR036249">
    <property type="entry name" value="Thioredoxin-like_sf"/>
</dbReference>
<gene>
    <name evidence="1" type="ORF">F0Q45_08690</name>
</gene>
<evidence type="ECO:0000313" key="2">
    <source>
        <dbReference type="Proteomes" id="UP000324701"/>
    </source>
</evidence>
<comment type="caution">
    <text evidence="1">The sequence shown here is derived from an EMBL/GenBank/DDBJ whole genome shotgun (WGS) entry which is preliminary data.</text>
</comment>
<organism evidence="1 2">
    <name type="scientific">Mycobacterium simiae</name>
    <name type="common">Mycobacterium habana</name>
    <dbReference type="NCBI Taxonomy" id="1784"/>
    <lineage>
        <taxon>Bacteria</taxon>
        <taxon>Bacillati</taxon>
        <taxon>Actinomycetota</taxon>
        <taxon>Actinomycetes</taxon>
        <taxon>Mycobacteriales</taxon>
        <taxon>Mycobacteriaceae</taxon>
        <taxon>Mycobacterium</taxon>
        <taxon>Mycobacterium simiae complex</taxon>
    </lineage>
</organism>
<protein>
    <submittedName>
        <fullName evidence="1">DsbA family protein</fullName>
    </submittedName>
</protein>
<proteinExistence type="predicted"/>
<dbReference type="OrthoDB" id="4125991at2"/>
<accession>A0A5B1BS84</accession>
<name>A0A5B1BS84_MYCSI</name>
<dbReference type="SUPFAM" id="SSF52833">
    <property type="entry name" value="Thioredoxin-like"/>
    <property type="match status" value="1"/>
</dbReference>